<feature type="transmembrane region" description="Helical" evidence="8">
    <location>
        <begin position="251"/>
        <end position="277"/>
    </location>
</feature>
<evidence type="ECO:0000256" key="2">
    <source>
        <dbReference type="ARBA" id="ARBA00007935"/>
    </source>
</evidence>
<dbReference type="Pfam" id="PF01032">
    <property type="entry name" value="FecCD"/>
    <property type="match status" value="1"/>
</dbReference>
<dbReference type="EMBL" id="LELK01000001">
    <property type="protein sequence ID" value="KMM39364.1"/>
    <property type="molecule type" value="Genomic_DNA"/>
</dbReference>
<protein>
    <submittedName>
        <fullName evidence="9">Iron ABC transporter permease</fullName>
    </submittedName>
</protein>
<feature type="transmembrane region" description="Helical" evidence="8">
    <location>
        <begin position="204"/>
        <end position="224"/>
    </location>
</feature>
<feature type="transmembrane region" description="Helical" evidence="8">
    <location>
        <begin position="18"/>
        <end position="36"/>
    </location>
</feature>
<name>A0A0J6D4W9_9BACL</name>
<keyword evidence="4" id="KW-1003">Cell membrane</keyword>
<sequence length="344" mass="37071">MNLDSLFDVQRKRNRHRYLIIGIFFFLIVVTFFISLNTGLTKLSPLEVLKTLVGSGTEQQSLILFEFRLPRIVIAVLVGAGLALSGCILQGISRNALADPGILGINSGAALMVVVFISFFPKTTDAPILLMPFLALIGGCATAIVIYALSYSKREGLMPQRLILNGIAVAAGISALITILTLRMDPFDYQFIAVWLAGKIWGTTWIHVLTLVPWVIVLFTFIFYKARMLDGLNFGEKLAIGMGVKVEKERFLLLGASVALASACVSVSGGIGFVGLVGPHLARQFVGNDHRFLLPLSALAGGLILLVADTIGRTILAPSEIHAGIMVAIIGAPYFLYLLARAKA</sequence>
<keyword evidence="7 8" id="KW-0472">Membrane</keyword>
<keyword evidence="3" id="KW-0813">Transport</keyword>
<comment type="similarity">
    <text evidence="2">Belongs to the binding-protein-dependent transport system permease family. FecCD subfamily.</text>
</comment>
<dbReference type="PANTHER" id="PTHR30472">
    <property type="entry name" value="FERRIC ENTEROBACTIN TRANSPORT SYSTEM PERMEASE PROTEIN"/>
    <property type="match status" value="1"/>
</dbReference>
<evidence type="ECO:0000256" key="1">
    <source>
        <dbReference type="ARBA" id="ARBA00004651"/>
    </source>
</evidence>
<keyword evidence="10" id="KW-1185">Reference proteome</keyword>
<evidence type="ECO:0000256" key="7">
    <source>
        <dbReference type="ARBA" id="ARBA00023136"/>
    </source>
</evidence>
<dbReference type="Gene3D" id="1.10.3470.10">
    <property type="entry name" value="ABC transporter involved in vitamin B12 uptake, BtuC"/>
    <property type="match status" value="1"/>
</dbReference>
<dbReference type="GO" id="GO:0033214">
    <property type="term" value="P:siderophore-iron import into cell"/>
    <property type="evidence" value="ECO:0007669"/>
    <property type="project" value="TreeGrafter"/>
</dbReference>
<comment type="caution">
    <text evidence="9">The sequence shown here is derived from an EMBL/GenBank/DDBJ whole genome shotgun (WGS) entry which is preliminary data.</text>
</comment>
<accession>A0A0J6D4W9</accession>
<dbReference type="AlphaFoldDB" id="A0A0J6D4W9"/>
<dbReference type="PATRIC" id="fig|157733.3.peg.4132"/>
<dbReference type="STRING" id="157733.AB986_09200"/>
<proteinExistence type="inferred from homology"/>
<dbReference type="OrthoDB" id="9811721at2"/>
<evidence type="ECO:0000256" key="5">
    <source>
        <dbReference type="ARBA" id="ARBA00022692"/>
    </source>
</evidence>
<feature type="transmembrane region" description="Helical" evidence="8">
    <location>
        <begin position="126"/>
        <end position="150"/>
    </location>
</feature>
<feature type="transmembrane region" description="Helical" evidence="8">
    <location>
        <begin position="101"/>
        <end position="120"/>
    </location>
</feature>
<dbReference type="RefSeq" id="WP_048310534.1">
    <property type="nucleotide sequence ID" value="NZ_CP119526.1"/>
</dbReference>
<evidence type="ECO:0000256" key="8">
    <source>
        <dbReference type="SAM" id="Phobius"/>
    </source>
</evidence>
<evidence type="ECO:0000256" key="4">
    <source>
        <dbReference type="ARBA" id="ARBA00022475"/>
    </source>
</evidence>
<dbReference type="FunFam" id="1.10.3470.10:FF:000001">
    <property type="entry name" value="Vitamin B12 ABC transporter permease BtuC"/>
    <property type="match status" value="1"/>
</dbReference>
<dbReference type="InterPro" id="IPR037294">
    <property type="entry name" value="ABC_BtuC-like"/>
</dbReference>
<evidence type="ECO:0000256" key="3">
    <source>
        <dbReference type="ARBA" id="ARBA00022448"/>
    </source>
</evidence>
<dbReference type="Proteomes" id="UP000035996">
    <property type="component" value="Unassembled WGS sequence"/>
</dbReference>
<organism evidence="9 10">
    <name type="scientific">Guptibacillus hwajinpoensis</name>
    <dbReference type="NCBI Taxonomy" id="208199"/>
    <lineage>
        <taxon>Bacteria</taxon>
        <taxon>Bacillati</taxon>
        <taxon>Bacillota</taxon>
        <taxon>Bacilli</taxon>
        <taxon>Bacillales</taxon>
        <taxon>Guptibacillaceae</taxon>
        <taxon>Guptibacillus</taxon>
    </lineage>
</organism>
<feature type="transmembrane region" description="Helical" evidence="8">
    <location>
        <begin position="162"/>
        <end position="184"/>
    </location>
</feature>
<feature type="transmembrane region" description="Helical" evidence="8">
    <location>
        <begin position="323"/>
        <end position="340"/>
    </location>
</feature>
<feature type="transmembrane region" description="Helical" evidence="8">
    <location>
        <begin position="292"/>
        <end position="311"/>
    </location>
</feature>
<keyword evidence="6 8" id="KW-1133">Transmembrane helix</keyword>
<keyword evidence="5 8" id="KW-0812">Transmembrane</keyword>
<comment type="subcellular location">
    <subcellularLocation>
        <location evidence="1">Cell membrane</location>
        <topology evidence="1">Multi-pass membrane protein</topology>
    </subcellularLocation>
</comment>
<dbReference type="CDD" id="cd06550">
    <property type="entry name" value="TM_ABC_iron-siderophores_like"/>
    <property type="match status" value="1"/>
</dbReference>
<reference evidence="9" key="1">
    <citation type="submission" date="2015-06" db="EMBL/GenBank/DDBJ databases">
        <authorList>
            <person name="Liu B."/>
            <person name="Wang J."/>
            <person name="Zhu Y."/>
            <person name="Liu G."/>
            <person name="Chen Q."/>
            <person name="Zheng C."/>
            <person name="Che J."/>
            <person name="Ge C."/>
            <person name="Shi H."/>
            <person name="Pan Z."/>
            <person name="Liu X."/>
        </authorList>
    </citation>
    <scope>NUCLEOTIDE SEQUENCE [LARGE SCALE GENOMIC DNA]</scope>
    <source>
        <strain evidence="9">DSM 16346</strain>
    </source>
</reference>
<evidence type="ECO:0000313" key="9">
    <source>
        <dbReference type="EMBL" id="KMM39364.1"/>
    </source>
</evidence>
<evidence type="ECO:0000256" key="6">
    <source>
        <dbReference type="ARBA" id="ARBA00022989"/>
    </source>
</evidence>
<gene>
    <name evidence="9" type="ORF">AB986_09200</name>
</gene>
<dbReference type="GO" id="GO:0022857">
    <property type="term" value="F:transmembrane transporter activity"/>
    <property type="evidence" value="ECO:0007669"/>
    <property type="project" value="InterPro"/>
</dbReference>
<evidence type="ECO:0000313" key="10">
    <source>
        <dbReference type="Proteomes" id="UP000035996"/>
    </source>
</evidence>
<dbReference type="GO" id="GO:0005886">
    <property type="term" value="C:plasma membrane"/>
    <property type="evidence" value="ECO:0007669"/>
    <property type="project" value="UniProtKB-SubCell"/>
</dbReference>
<dbReference type="InterPro" id="IPR000522">
    <property type="entry name" value="ABC_transptr_permease_BtuC"/>
</dbReference>
<dbReference type="PANTHER" id="PTHR30472:SF64">
    <property type="entry name" value="IRON(3+)-HYDROXAMATE IMPORT SYSTEM PERMEASE PROTEIN FHUG"/>
    <property type="match status" value="1"/>
</dbReference>
<dbReference type="SUPFAM" id="SSF81345">
    <property type="entry name" value="ABC transporter involved in vitamin B12 uptake, BtuC"/>
    <property type="match status" value="1"/>
</dbReference>
<feature type="transmembrane region" description="Helical" evidence="8">
    <location>
        <begin position="69"/>
        <end position="89"/>
    </location>
</feature>